<feature type="transmembrane region" description="Helical" evidence="1">
    <location>
        <begin position="560"/>
        <end position="578"/>
    </location>
</feature>
<dbReference type="RefSeq" id="XP_039138041.1">
    <property type="nucleotide sequence ID" value="XM_039282107.1"/>
</dbReference>
<proteinExistence type="predicted"/>
<dbReference type="Pfam" id="PF04842">
    <property type="entry name" value="DUF639"/>
    <property type="match status" value="1"/>
</dbReference>
<sequence>MAMLENLFLRQGSLKSLLDSVRRRRSSSDADDDPNPIPQLSPLANSVLSRCSRILLLSTQELQQLFETELPDSLKQPDTYARHLLEFCSYKALHFVTRRPDYLADKEFQSLTFDMMLAWEAPATESESLSKGTACVPEVEDEDGGSLFYTNSTSMAVQVDDKKTVGSEAFKRIVSACPSVADVITVQNLFDALTSTSCGQLHFLIYSKYLKSLDKVLKSAKGLIGSSFTSNLQLADGEIILDVDGVMPTQPVLQHVGIAAWPGRLTLTNYALYFESLGVGSYDKPARYDLATDLKQVVKREMTGPLGTRLFDKAVMYKSTTITEPIFLEFPEFKGHTRRDYWLAIIREVLNMHRFIKKFNLKEIQREEVLSMAILGIFRYRAVKEAFHMAPSHFKSTLAFNLTEKLPKGDIILEALYSQLLLLHTGFQRHNTESVSNKSQAALLPASLLTLSRLGLMSLKDPYMTEEKDLSGWVVRVGVQSPLELALRESICHSGRVEAARATLDQVKVEGIDTNLAVMQALLFPLVELGKYLRFLSSWEDPFKSIMFLAVSLYVVYRGWISYILPCSFLSIAIIMIWNKYRSKGKPLEGFQVTPPPNKNAVEQLLILQEGISQLETYVQAANIILLKLRALLLGAMPQATDLVVLYLIAMAAVFAFVPIKHLLVLAFLEVFTREMPLRKYTSDRLLRRIREWWVRIPAAPVQLLRSEENKKK</sequence>
<keyword evidence="1" id="KW-0472">Membrane</keyword>
<feature type="transmembrane region" description="Helical" evidence="1">
    <location>
        <begin position="644"/>
        <end position="669"/>
    </location>
</feature>
<dbReference type="PANTHER" id="PTHR31860">
    <property type="entry name" value="HEAT-INDUCIBLE TRANSCRIPTION REPRESSOR (DUF639)-RELATED"/>
    <property type="match status" value="1"/>
</dbReference>
<evidence type="ECO:0000313" key="2">
    <source>
        <dbReference type="Proteomes" id="UP001515500"/>
    </source>
</evidence>
<dbReference type="AlphaFoldDB" id="A0AB40CDP5"/>
<name>A0AB40CDP5_DIOCR</name>
<keyword evidence="1" id="KW-1133">Transmembrane helix</keyword>
<dbReference type="GeneID" id="120275502"/>
<dbReference type="Proteomes" id="UP001515500">
    <property type="component" value="Chromosome 14"/>
</dbReference>
<reference evidence="3" key="1">
    <citation type="submission" date="2025-08" db="UniProtKB">
        <authorList>
            <consortium name="RefSeq"/>
        </authorList>
    </citation>
    <scope>IDENTIFICATION</scope>
</reference>
<organism evidence="2 3">
    <name type="scientific">Dioscorea cayennensis subsp. rotundata</name>
    <name type="common">White Guinea yam</name>
    <name type="synonym">Dioscorea rotundata</name>
    <dbReference type="NCBI Taxonomy" id="55577"/>
    <lineage>
        <taxon>Eukaryota</taxon>
        <taxon>Viridiplantae</taxon>
        <taxon>Streptophyta</taxon>
        <taxon>Embryophyta</taxon>
        <taxon>Tracheophyta</taxon>
        <taxon>Spermatophyta</taxon>
        <taxon>Magnoliopsida</taxon>
        <taxon>Liliopsida</taxon>
        <taxon>Dioscoreales</taxon>
        <taxon>Dioscoreaceae</taxon>
        <taxon>Dioscorea</taxon>
    </lineage>
</organism>
<dbReference type="InterPro" id="IPR006927">
    <property type="entry name" value="DUF639"/>
</dbReference>
<gene>
    <name evidence="3" type="primary">LOC120275502</name>
</gene>
<protein>
    <submittedName>
        <fullName evidence="3">Uncharacterized protein LOC120275502</fullName>
    </submittedName>
</protein>
<dbReference type="PANTHER" id="PTHR31860:SF4">
    <property type="entry name" value="OS02G0637800 PROTEIN"/>
    <property type="match status" value="1"/>
</dbReference>
<keyword evidence="2" id="KW-1185">Reference proteome</keyword>
<evidence type="ECO:0000313" key="3">
    <source>
        <dbReference type="RefSeq" id="XP_039138041.1"/>
    </source>
</evidence>
<evidence type="ECO:0000256" key="1">
    <source>
        <dbReference type="SAM" id="Phobius"/>
    </source>
</evidence>
<keyword evidence="1" id="KW-0812">Transmembrane</keyword>
<accession>A0AB40CDP5</accession>